<reference evidence="6 7" key="1">
    <citation type="journal article" date="2018" name="BMC Genomics">
        <title>The genome of Naegleria lovaniensis, the basis for a comparative approach to unravel pathogenicity factors of the human pathogenic amoeba N. fowleri.</title>
        <authorList>
            <person name="Liechti N."/>
            <person name="Schurch N."/>
            <person name="Bruggmann R."/>
            <person name="Wittwer M."/>
        </authorList>
    </citation>
    <scope>NUCLEOTIDE SEQUENCE [LARGE SCALE GENOMIC DNA]</scope>
    <source>
        <strain evidence="6 7">ATCC 30569</strain>
    </source>
</reference>
<evidence type="ECO:0000256" key="3">
    <source>
        <dbReference type="ARBA" id="ARBA00023274"/>
    </source>
</evidence>
<evidence type="ECO:0000256" key="2">
    <source>
        <dbReference type="ARBA" id="ARBA00022980"/>
    </source>
</evidence>
<evidence type="ECO:0000259" key="5">
    <source>
        <dbReference type="Pfam" id="PF01248"/>
    </source>
</evidence>
<keyword evidence="7" id="KW-1185">Reference proteome</keyword>
<dbReference type="EMBL" id="PYSW02000008">
    <property type="protein sequence ID" value="KAG2388995.1"/>
    <property type="molecule type" value="Genomic_DNA"/>
</dbReference>
<dbReference type="PRINTS" id="PR00972">
    <property type="entry name" value="RIBSOMALS12E"/>
</dbReference>
<evidence type="ECO:0000256" key="4">
    <source>
        <dbReference type="RuleBase" id="RU000670"/>
    </source>
</evidence>
<dbReference type="SUPFAM" id="SSF55315">
    <property type="entry name" value="L30e-like"/>
    <property type="match status" value="1"/>
</dbReference>
<name>A0AA88GXT0_NAELO</name>
<protein>
    <recommendedName>
        <fullName evidence="4">40S ribosomal protein S12</fullName>
    </recommendedName>
</protein>
<evidence type="ECO:0000256" key="1">
    <source>
        <dbReference type="ARBA" id="ARBA00005824"/>
    </source>
</evidence>
<evidence type="ECO:0000313" key="7">
    <source>
        <dbReference type="Proteomes" id="UP000816034"/>
    </source>
</evidence>
<evidence type="ECO:0000313" key="6">
    <source>
        <dbReference type="EMBL" id="KAG2388995.1"/>
    </source>
</evidence>
<dbReference type="GO" id="GO:1990904">
    <property type="term" value="C:ribonucleoprotein complex"/>
    <property type="evidence" value="ECO:0007669"/>
    <property type="project" value="UniProtKB-KW"/>
</dbReference>
<accession>A0AA88GXT0</accession>
<proteinExistence type="inferred from homology"/>
<keyword evidence="2 4" id="KW-0689">Ribosomal protein</keyword>
<dbReference type="AlphaFoldDB" id="A0AA88GXT0"/>
<feature type="domain" description="Ribosomal protein eL8/eL30/eS12/Gadd45" evidence="5">
    <location>
        <begin position="23"/>
        <end position="113"/>
    </location>
</feature>
<sequence length="142" mass="15967">MSNVEAVEQLVQEPKEELNLNTAIKRVLKTASANRAVARGLREVCRTLAKDKAQLCVLADDCDKDQYKKLIKAFCAFKKVDLLEVPSKRQLGEWVGLAKYDKQMRTRRVQKCAVAVITDLSGFGEDQEDALNFVLKHLGKSD</sequence>
<dbReference type="GO" id="GO:0005840">
    <property type="term" value="C:ribosome"/>
    <property type="evidence" value="ECO:0007669"/>
    <property type="project" value="UniProtKB-KW"/>
</dbReference>
<dbReference type="Proteomes" id="UP000816034">
    <property type="component" value="Unassembled WGS sequence"/>
</dbReference>
<comment type="caution">
    <text evidence="6">The sequence shown here is derived from an EMBL/GenBank/DDBJ whole genome shotgun (WGS) entry which is preliminary data.</text>
</comment>
<gene>
    <name evidence="6" type="ORF">C9374_014395</name>
</gene>
<dbReference type="InterPro" id="IPR029064">
    <property type="entry name" value="Ribosomal_eL30-like_sf"/>
</dbReference>
<dbReference type="InterPro" id="IPR004038">
    <property type="entry name" value="Ribosomal_eL8/eL30/eS12/Gad45"/>
</dbReference>
<dbReference type="GeneID" id="68106848"/>
<dbReference type="RefSeq" id="XP_044552987.1">
    <property type="nucleotide sequence ID" value="XM_044690377.1"/>
</dbReference>
<dbReference type="InterPro" id="IPR000530">
    <property type="entry name" value="Ribosomal_eS12"/>
</dbReference>
<dbReference type="Gene3D" id="3.30.1330.30">
    <property type="match status" value="1"/>
</dbReference>
<organism evidence="6 7">
    <name type="scientific">Naegleria lovaniensis</name>
    <name type="common">Amoeba</name>
    <dbReference type="NCBI Taxonomy" id="51637"/>
    <lineage>
        <taxon>Eukaryota</taxon>
        <taxon>Discoba</taxon>
        <taxon>Heterolobosea</taxon>
        <taxon>Tetramitia</taxon>
        <taxon>Eutetramitia</taxon>
        <taxon>Vahlkampfiidae</taxon>
        <taxon>Naegleria</taxon>
    </lineage>
</organism>
<dbReference type="GO" id="GO:0003735">
    <property type="term" value="F:structural constituent of ribosome"/>
    <property type="evidence" value="ECO:0007669"/>
    <property type="project" value="InterPro"/>
</dbReference>
<dbReference type="PANTHER" id="PTHR11843">
    <property type="entry name" value="40S RIBOSOMAL PROTEIN S12"/>
    <property type="match status" value="1"/>
</dbReference>
<dbReference type="GO" id="GO:0006412">
    <property type="term" value="P:translation"/>
    <property type="evidence" value="ECO:0007669"/>
    <property type="project" value="InterPro"/>
</dbReference>
<keyword evidence="3 4" id="KW-0687">Ribonucleoprotein</keyword>
<comment type="similarity">
    <text evidence="1 4">Belongs to the eukaryotic ribosomal protein eS12 family.</text>
</comment>
<dbReference type="Pfam" id="PF01248">
    <property type="entry name" value="Ribosomal_L7Ae"/>
    <property type="match status" value="1"/>
</dbReference>